<keyword evidence="3" id="KW-1185">Reference proteome</keyword>
<comment type="caution">
    <text evidence="2">The sequence shown here is derived from an EMBL/GenBank/DDBJ whole genome shotgun (WGS) entry which is preliminary data.</text>
</comment>
<protein>
    <submittedName>
        <fullName evidence="2">Transposase</fullName>
    </submittedName>
</protein>
<name>A0ABS6X8G4_9BACT</name>
<feature type="domain" description="Transposase DDE" evidence="1">
    <location>
        <begin position="47"/>
        <end position="89"/>
    </location>
</feature>
<evidence type="ECO:0000313" key="2">
    <source>
        <dbReference type="EMBL" id="MBW3131219.1"/>
    </source>
</evidence>
<organism evidence="2 3">
    <name type="scientific">Hymenobacter profundi</name>
    <dbReference type="NCBI Taxonomy" id="1982110"/>
    <lineage>
        <taxon>Bacteria</taxon>
        <taxon>Pseudomonadati</taxon>
        <taxon>Bacteroidota</taxon>
        <taxon>Cytophagia</taxon>
        <taxon>Cytophagales</taxon>
        <taxon>Hymenobacteraceae</taxon>
        <taxon>Hymenobacter</taxon>
    </lineage>
</organism>
<reference evidence="2 3" key="1">
    <citation type="submission" date="2021-07" db="EMBL/GenBank/DDBJ databases">
        <title>Hymenobacter profundi sp. nov., isolated from deep-sea water.</title>
        <authorList>
            <person name="Kim M.K."/>
        </authorList>
    </citation>
    <scope>NUCLEOTIDE SEQUENCE [LARGE SCALE GENOMIC DNA]</scope>
    <source>
        <strain evidence="2 3">M2</strain>
    </source>
</reference>
<feature type="non-terminal residue" evidence="2">
    <location>
        <position position="101"/>
    </location>
</feature>
<dbReference type="Proteomes" id="UP000826188">
    <property type="component" value="Unassembled WGS sequence"/>
</dbReference>
<accession>A0ABS6X8G4</accession>
<sequence>MPGLPAQSYLRTEGRLQATRALGLQWGLSTGLAPTAQPARPAHAPRVAEPVFGNLLQQYGLRRVGTKGRAAAHKTMLLSAIAYNLKKLLKHLPKRVVSLAL</sequence>
<gene>
    <name evidence="2" type="ORF">KYK14_21875</name>
</gene>
<dbReference type="InterPro" id="IPR025668">
    <property type="entry name" value="Tnp_DDE_dom"/>
</dbReference>
<evidence type="ECO:0000313" key="3">
    <source>
        <dbReference type="Proteomes" id="UP000826188"/>
    </source>
</evidence>
<proteinExistence type="predicted"/>
<dbReference type="EMBL" id="JAHWGL010000196">
    <property type="protein sequence ID" value="MBW3131219.1"/>
    <property type="molecule type" value="Genomic_DNA"/>
</dbReference>
<evidence type="ECO:0000259" key="1">
    <source>
        <dbReference type="Pfam" id="PF13751"/>
    </source>
</evidence>
<dbReference type="Pfam" id="PF13751">
    <property type="entry name" value="DDE_Tnp_1_6"/>
    <property type="match status" value="1"/>
</dbReference>